<keyword evidence="4" id="KW-0812">Transmembrane</keyword>
<sequence length="305" mass="33033">MFQTLILALIPIIFTLGLGYFAAWRGTFDEQASSIFVTLIMSYALPLSVFSGIWGTPRQLIIKDRSVVLWLLLAMVICYLILFLGYYFIGHQSRSLAALRAMAVADPSVPFVGSAVLPLLFGSNLSAIDIGICSLIINLLALPVTIYLLESDQLAESHEQGLLRTFKKPLVWASLLGFILVLAGSTMPASLANNFTLLGKAAGGVAIFAAGIVLQTRKIHLTLPVIGNVFLKNILFPLIVWGVLILLQVPVQARRLVVVTLAIPMATMPTVLAIQYQVAASEMASTQFLSTVVSFVTMGFFMIAV</sequence>
<dbReference type="Proteomes" id="UP000078582">
    <property type="component" value="Chromosome"/>
</dbReference>
<dbReference type="GeneID" id="42981442"/>
<proteinExistence type="predicted"/>
<evidence type="ECO:0000313" key="7">
    <source>
        <dbReference type="EMBL" id="ANK62035.1"/>
    </source>
</evidence>
<dbReference type="STRING" id="375175.AYR53_04200"/>
<dbReference type="Pfam" id="PF03547">
    <property type="entry name" value="Mem_trans"/>
    <property type="match status" value="1"/>
</dbReference>
<organism evidence="7 8">
    <name type="scientific">Loigolactobacillus backii</name>
    <dbReference type="NCBI Taxonomy" id="375175"/>
    <lineage>
        <taxon>Bacteria</taxon>
        <taxon>Bacillati</taxon>
        <taxon>Bacillota</taxon>
        <taxon>Bacilli</taxon>
        <taxon>Lactobacillales</taxon>
        <taxon>Lactobacillaceae</taxon>
        <taxon>Loigolactobacillus</taxon>
    </lineage>
</organism>
<accession>A0A192H101</accession>
<evidence type="ECO:0000256" key="2">
    <source>
        <dbReference type="ARBA" id="ARBA00022448"/>
    </source>
</evidence>
<evidence type="ECO:0000256" key="5">
    <source>
        <dbReference type="ARBA" id="ARBA00022989"/>
    </source>
</evidence>
<evidence type="ECO:0000256" key="4">
    <source>
        <dbReference type="ARBA" id="ARBA00022692"/>
    </source>
</evidence>
<comment type="subcellular location">
    <subcellularLocation>
        <location evidence="1">Membrane</location>
        <topology evidence="1">Multi-pass membrane protein</topology>
    </subcellularLocation>
</comment>
<gene>
    <name evidence="7" type="ORF">AYR53_04200</name>
</gene>
<evidence type="ECO:0000256" key="3">
    <source>
        <dbReference type="ARBA" id="ARBA00022475"/>
    </source>
</evidence>
<keyword evidence="6" id="KW-0472">Membrane</keyword>
<evidence type="ECO:0000313" key="8">
    <source>
        <dbReference type="Proteomes" id="UP000078582"/>
    </source>
</evidence>
<name>A0A192H101_9LACO</name>
<dbReference type="KEGG" id="lbt:AYR52_09485"/>
<keyword evidence="5" id="KW-1133">Transmembrane helix</keyword>
<dbReference type="EMBL" id="CP014873">
    <property type="protein sequence ID" value="ANK62035.1"/>
    <property type="molecule type" value="Genomic_DNA"/>
</dbReference>
<keyword evidence="2" id="KW-0813">Transport</keyword>
<dbReference type="AlphaFoldDB" id="A0A192H101"/>
<dbReference type="OrthoDB" id="109606at2"/>
<dbReference type="PANTHER" id="PTHR36838:SF1">
    <property type="entry name" value="SLR1864 PROTEIN"/>
    <property type="match status" value="1"/>
</dbReference>
<protein>
    <submittedName>
        <fullName evidence="7">Malate transporter</fullName>
    </submittedName>
</protein>
<reference evidence="7 8" key="1">
    <citation type="submission" date="2016-03" db="EMBL/GenBank/DDBJ databases">
        <title>Pediococcus and Lactobacillus from brewery environment - whole genome sequencing and assembly.</title>
        <authorList>
            <person name="Behr J."/>
            <person name="Geissler A.J."/>
            <person name="Vogel R.F."/>
        </authorList>
    </citation>
    <scope>NUCLEOTIDE SEQUENCE [LARGE SCALE GENOMIC DNA]</scope>
    <source>
        <strain evidence="7 8">TMW 1.1989</strain>
    </source>
</reference>
<dbReference type="RefSeq" id="WP_068225787.1">
    <property type="nucleotide sequence ID" value="NZ_CP014623.1"/>
</dbReference>
<keyword evidence="3" id="KW-1003">Cell membrane</keyword>
<dbReference type="GO" id="GO:0055085">
    <property type="term" value="P:transmembrane transport"/>
    <property type="evidence" value="ECO:0007669"/>
    <property type="project" value="InterPro"/>
</dbReference>
<evidence type="ECO:0000256" key="6">
    <source>
        <dbReference type="ARBA" id="ARBA00023136"/>
    </source>
</evidence>
<dbReference type="GO" id="GO:0016020">
    <property type="term" value="C:membrane"/>
    <property type="evidence" value="ECO:0007669"/>
    <property type="project" value="UniProtKB-SubCell"/>
</dbReference>
<dbReference type="InterPro" id="IPR004776">
    <property type="entry name" value="Mem_transp_PIN-like"/>
</dbReference>
<dbReference type="PANTHER" id="PTHR36838">
    <property type="entry name" value="AUXIN EFFLUX CARRIER FAMILY PROTEIN"/>
    <property type="match status" value="1"/>
</dbReference>
<keyword evidence="8" id="KW-1185">Reference proteome</keyword>
<evidence type="ECO:0000256" key="1">
    <source>
        <dbReference type="ARBA" id="ARBA00004141"/>
    </source>
</evidence>